<sequence length="172" mass="19100">MRIQHLFFLGALGLVLTGAGCLNTDQQPSEQAISYVTYSNQETNISFDVPTGSTLRDGVNGFEDVWKFQYEEDSYVVSFNQFKEGAAIYAGWDDPRPTGAPEVQVERLDSKTIYSLKGMASTEVYFTNETPTISISVSKYEGEGLNGEVSSSEDAVFQHLVDSMKMDDEKVF</sequence>
<evidence type="ECO:0000313" key="2">
    <source>
        <dbReference type="Proteomes" id="UP000034746"/>
    </source>
</evidence>
<dbReference type="AlphaFoldDB" id="A0A0G0V5S4"/>
<reference evidence="1 2" key="1">
    <citation type="journal article" date="2015" name="Nature">
        <title>rRNA introns, odd ribosomes, and small enigmatic genomes across a large radiation of phyla.</title>
        <authorList>
            <person name="Brown C.T."/>
            <person name="Hug L.A."/>
            <person name="Thomas B.C."/>
            <person name="Sharon I."/>
            <person name="Castelle C.J."/>
            <person name="Singh A."/>
            <person name="Wilkins M.J."/>
            <person name="Williams K.H."/>
            <person name="Banfield J.F."/>
        </authorList>
    </citation>
    <scope>NUCLEOTIDE SEQUENCE [LARGE SCALE GENOMIC DNA]</scope>
</reference>
<accession>A0A0G0V5S4</accession>
<comment type="caution">
    <text evidence="1">The sequence shown here is derived from an EMBL/GenBank/DDBJ whole genome shotgun (WGS) entry which is preliminary data.</text>
</comment>
<protein>
    <submittedName>
        <fullName evidence="1">Uncharacterized protein</fullName>
    </submittedName>
</protein>
<dbReference type="EMBL" id="LCAU01000033">
    <property type="protein sequence ID" value="KKR96304.1"/>
    <property type="molecule type" value="Genomic_DNA"/>
</dbReference>
<name>A0A0G0V5S4_9BACT</name>
<dbReference type="PROSITE" id="PS51257">
    <property type="entry name" value="PROKAR_LIPOPROTEIN"/>
    <property type="match status" value="1"/>
</dbReference>
<evidence type="ECO:0000313" key="1">
    <source>
        <dbReference type="EMBL" id="KKR96304.1"/>
    </source>
</evidence>
<gene>
    <name evidence="1" type="ORF">UU48_C0033G0001</name>
</gene>
<organism evidence="1 2">
    <name type="scientific">Candidatus Uhrbacteria bacterium GW2011_GWF2_41_16</name>
    <dbReference type="NCBI Taxonomy" id="1618997"/>
    <lineage>
        <taxon>Bacteria</taxon>
        <taxon>Candidatus Uhriibacteriota</taxon>
    </lineage>
</organism>
<dbReference type="Proteomes" id="UP000034746">
    <property type="component" value="Unassembled WGS sequence"/>
</dbReference>
<proteinExistence type="predicted"/>